<keyword evidence="1" id="KW-0812">Transmembrane</keyword>
<sequence>MAETFSFGGTLRLHRRAIGGDLLRAPANVALAPLHLSLKLLALLCRGIGLRRLSGWLAARDILLRTAVSQELEARLLDRLFALRPPGQASQPTQRRLLEAPALRSLLRTSDGAEEAEARADRAAASISAYSGVRSAVAEITTAAVALMLGAVLFHSLTPGMVSMAPTLAEKVVMEAAIGSFPLGPTAGSAWYALFPAHASTPQVLTTAAALIIAGACIATFAGLVADPVQARLGIHRRRLLRLIDAVESDLAGTACRPFSAREHYYARFADVIDAGVAVLRSLR</sequence>
<keyword evidence="3" id="KW-1185">Reference proteome</keyword>
<keyword evidence="1" id="KW-1133">Transmembrane helix</keyword>
<dbReference type="AlphaFoldDB" id="A0A1I5VZ02"/>
<dbReference type="STRING" id="441119.SAMN04488047_13717"/>
<dbReference type="Pfam" id="PF20340">
    <property type="entry name" value="DUF6635"/>
    <property type="match status" value="2"/>
</dbReference>
<organism evidence="2 3">
    <name type="scientific">Tranquillimonas alkanivorans</name>
    <dbReference type="NCBI Taxonomy" id="441119"/>
    <lineage>
        <taxon>Bacteria</taxon>
        <taxon>Pseudomonadati</taxon>
        <taxon>Pseudomonadota</taxon>
        <taxon>Alphaproteobacteria</taxon>
        <taxon>Rhodobacterales</taxon>
        <taxon>Roseobacteraceae</taxon>
        <taxon>Tranquillimonas</taxon>
    </lineage>
</organism>
<keyword evidence="1" id="KW-0472">Membrane</keyword>
<feature type="transmembrane region" description="Helical" evidence="1">
    <location>
        <begin position="204"/>
        <end position="229"/>
    </location>
</feature>
<dbReference type="EMBL" id="FOXA01000037">
    <property type="protein sequence ID" value="SFQ12226.1"/>
    <property type="molecule type" value="Genomic_DNA"/>
</dbReference>
<name>A0A1I5VZ02_9RHOB</name>
<dbReference type="OrthoDB" id="9342581at2"/>
<evidence type="ECO:0000313" key="3">
    <source>
        <dbReference type="Proteomes" id="UP000199356"/>
    </source>
</evidence>
<dbReference type="Proteomes" id="UP000199356">
    <property type="component" value="Unassembled WGS sequence"/>
</dbReference>
<proteinExistence type="predicted"/>
<accession>A0A1I5VZ02</accession>
<feature type="transmembrane region" description="Helical" evidence="1">
    <location>
        <begin position="136"/>
        <end position="157"/>
    </location>
</feature>
<protein>
    <submittedName>
        <fullName evidence="2">Uncharacterized protein</fullName>
    </submittedName>
</protein>
<gene>
    <name evidence="2" type="ORF">SAMN04488047_13717</name>
</gene>
<reference evidence="2 3" key="1">
    <citation type="submission" date="2016-10" db="EMBL/GenBank/DDBJ databases">
        <authorList>
            <person name="de Groot N.N."/>
        </authorList>
    </citation>
    <scope>NUCLEOTIDE SEQUENCE [LARGE SCALE GENOMIC DNA]</scope>
    <source>
        <strain evidence="2 3">DSM 19547</strain>
    </source>
</reference>
<evidence type="ECO:0000256" key="1">
    <source>
        <dbReference type="SAM" id="Phobius"/>
    </source>
</evidence>
<evidence type="ECO:0000313" key="2">
    <source>
        <dbReference type="EMBL" id="SFQ12226.1"/>
    </source>
</evidence>
<dbReference type="InterPro" id="IPR046575">
    <property type="entry name" value="DUF6635"/>
</dbReference>